<evidence type="ECO:0000313" key="2">
    <source>
        <dbReference type="EMBL" id="MBJ2259658.1"/>
    </source>
</evidence>
<dbReference type="AlphaFoldDB" id="A0A8I1FVQ9"/>
<feature type="domain" description="DUF4214" evidence="1">
    <location>
        <begin position="11"/>
        <end position="54"/>
    </location>
</feature>
<dbReference type="Pfam" id="PF13946">
    <property type="entry name" value="DUF4214"/>
    <property type="match status" value="1"/>
</dbReference>
<gene>
    <name evidence="2" type="ORF">JFT45_24445</name>
</gene>
<dbReference type="RefSeq" id="WP_198823016.1">
    <property type="nucleotide sequence ID" value="NZ_JAEKCZ010000033.1"/>
</dbReference>
<protein>
    <submittedName>
        <fullName evidence="2">DUF4214 domain-containing protein</fullName>
    </submittedName>
</protein>
<reference evidence="2" key="1">
    <citation type="submission" date="2020-12" db="EMBL/GenBank/DDBJ databases">
        <title>Antibiotic resistance and phylogeny of Pseudomonas spp. isolated over three decades from chicken meat in the Norwegian food chain.</title>
        <authorList>
            <person name="Moen B."/>
        </authorList>
    </citation>
    <scope>NUCLEOTIDE SEQUENCE</scope>
    <source>
        <strain evidence="2">MF6762</strain>
    </source>
</reference>
<name>A0A8I1FVQ9_9PSED</name>
<dbReference type="Proteomes" id="UP000658390">
    <property type="component" value="Unassembled WGS sequence"/>
</dbReference>
<proteinExistence type="predicted"/>
<dbReference type="EMBL" id="JAEKCZ010000033">
    <property type="protein sequence ID" value="MBJ2259658.1"/>
    <property type="molecule type" value="Genomic_DNA"/>
</dbReference>
<dbReference type="InterPro" id="IPR025282">
    <property type="entry name" value="DUF4214"/>
</dbReference>
<evidence type="ECO:0000259" key="1">
    <source>
        <dbReference type="Pfam" id="PF13946"/>
    </source>
</evidence>
<sequence length="66" mass="7533">MHFLFRCSQNPYTEFFGRTADSAGQAYWTQQIQEGHLTFVQVADSLLTSMEMTGHNKAPASWDFTV</sequence>
<organism evidence="2 3">
    <name type="scientific">Pseudomonas psychrophila</name>
    <dbReference type="NCBI Taxonomy" id="122355"/>
    <lineage>
        <taxon>Bacteria</taxon>
        <taxon>Pseudomonadati</taxon>
        <taxon>Pseudomonadota</taxon>
        <taxon>Gammaproteobacteria</taxon>
        <taxon>Pseudomonadales</taxon>
        <taxon>Pseudomonadaceae</taxon>
        <taxon>Pseudomonas</taxon>
    </lineage>
</organism>
<evidence type="ECO:0000313" key="3">
    <source>
        <dbReference type="Proteomes" id="UP000658390"/>
    </source>
</evidence>
<comment type="caution">
    <text evidence="2">The sequence shown here is derived from an EMBL/GenBank/DDBJ whole genome shotgun (WGS) entry which is preliminary data.</text>
</comment>
<accession>A0A8I1FVQ9</accession>